<protein>
    <submittedName>
        <fullName evidence="1">Uncharacterized protein</fullName>
    </submittedName>
</protein>
<keyword evidence="2" id="KW-1185">Reference proteome</keyword>
<proteinExistence type="predicted"/>
<dbReference type="KEGG" id="syf:Synpcc7942_1041"/>
<evidence type="ECO:0000313" key="1">
    <source>
        <dbReference type="EMBL" id="ABB57071.1"/>
    </source>
</evidence>
<dbReference type="Proteomes" id="UP000889800">
    <property type="component" value="Chromosome"/>
</dbReference>
<dbReference type="HOGENOM" id="CLU_2439692_0_0_3"/>
<organism evidence="1 2">
    <name type="scientific">Synechococcus elongatus (strain ATCC 33912 / PCC 7942 / FACHB-805)</name>
    <name type="common">Anacystis nidulans R2</name>
    <dbReference type="NCBI Taxonomy" id="1140"/>
    <lineage>
        <taxon>Bacteria</taxon>
        <taxon>Bacillati</taxon>
        <taxon>Cyanobacteriota</taxon>
        <taxon>Cyanophyceae</taxon>
        <taxon>Synechococcales</taxon>
        <taxon>Synechococcaceae</taxon>
        <taxon>Synechococcus</taxon>
    </lineage>
</organism>
<dbReference type="BioCyc" id="SYNEL:SYNPCC7942_1041-MONOMER"/>
<gene>
    <name evidence="1" type="ordered locus">Synpcc7942_1041</name>
</gene>
<dbReference type="AlphaFoldDB" id="Q31PE8"/>
<sequence length="90" mass="9585">MAVSVGSRIFCDQKLLHFVKTVAVLLSSGLFEGWAANPVFGLRALLPTPSTDGNKGETGQHHRPAAIAQSIWGLHQSSPRMRSSASLLAC</sequence>
<name>Q31PE8_SYNE7</name>
<dbReference type="EMBL" id="CP000100">
    <property type="protein sequence ID" value="ABB57071.1"/>
    <property type="molecule type" value="Genomic_DNA"/>
</dbReference>
<dbReference type="PaxDb" id="1140-Synpcc7942_1041"/>
<reference evidence="2" key="1">
    <citation type="submission" date="2005-08" db="EMBL/GenBank/DDBJ databases">
        <title>Complete sequence of chromosome 1 of Synechococcus elongatus PCC 7942.</title>
        <authorList>
            <consortium name="US DOE Joint Genome Institute"/>
            <person name="Copeland A."/>
            <person name="Lucas S."/>
            <person name="Lapidus A."/>
            <person name="Barry K."/>
            <person name="Detter J.C."/>
            <person name="Glavina T."/>
            <person name="Hammon N."/>
            <person name="Israni S."/>
            <person name="Pitluck S."/>
            <person name="Schmutz J."/>
            <person name="Larimer F."/>
            <person name="Land M."/>
            <person name="Kyrpides N."/>
            <person name="Lykidis A."/>
            <person name="Richardson P."/>
        </authorList>
    </citation>
    <scope>NUCLEOTIDE SEQUENCE [LARGE SCALE GENOMIC DNA]</scope>
    <source>
        <strain evidence="2">ATCC 33912 / PCC 7942 / FACHB-805</strain>
    </source>
</reference>
<evidence type="ECO:0000313" key="2">
    <source>
        <dbReference type="Proteomes" id="UP000889800"/>
    </source>
</evidence>
<accession>Q31PE8</accession>